<accession>A0A843W4Z9</accession>
<dbReference type="AlphaFoldDB" id="A0A843W4Z9"/>
<organism evidence="2 3">
    <name type="scientific">Colocasia esculenta</name>
    <name type="common">Wild taro</name>
    <name type="synonym">Arum esculentum</name>
    <dbReference type="NCBI Taxonomy" id="4460"/>
    <lineage>
        <taxon>Eukaryota</taxon>
        <taxon>Viridiplantae</taxon>
        <taxon>Streptophyta</taxon>
        <taxon>Embryophyta</taxon>
        <taxon>Tracheophyta</taxon>
        <taxon>Spermatophyta</taxon>
        <taxon>Magnoliopsida</taxon>
        <taxon>Liliopsida</taxon>
        <taxon>Araceae</taxon>
        <taxon>Aroideae</taxon>
        <taxon>Colocasieae</taxon>
        <taxon>Colocasia</taxon>
    </lineage>
</organism>
<dbReference type="OrthoDB" id="1429956at2759"/>
<protein>
    <submittedName>
        <fullName evidence="2">Uncharacterized protein</fullName>
    </submittedName>
</protein>
<comment type="caution">
    <text evidence="2">The sequence shown here is derived from an EMBL/GenBank/DDBJ whole genome shotgun (WGS) entry which is preliminary data.</text>
</comment>
<reference evidence="2" key="1">
    <citation type="submission" date="2017-07" db="EMBL/GenBank/DDBJ databases">
        <title>Taro Niue Genome Assembly and Annotation.</title>
        <authorList>
            <person name="Atibalentja N."/>
            <person name="Keating K."/>
            <person name="Fields C.J."/>
        </authorList>
    </citation>
    <scope>NUCLEOTIDE SEQUENCE</scope>
    <source>
        <strain evidence="2">Niue_2</strain>
        <tissue evidence="2">Leaf</tissue>
    </source>
</reference>
<feature type="region of interest" description="Disordered" evidence="1">
    <location>
        <begin position="1"/>
        <end position="21"/>
    </location>
</feature>
<sequence>MADRYAEGTPQPDLDPQAWVDAAGGSRKGRVYGFGDSLDTIPVLSSYASLVVPPAYSSSSTALSDNGVEEMRTLIQEELRTHFGIMVEQLISAMQGVRPSQPAPQDPPAPDDHETGTADDPADLS</sequence>
<dbReference type="EMBL" id="NMUH01002782">
    <property type="protein sequence ID" value="MQM02058.1"/>
    <property type="molecule type" value="Genomic_DNA"/>
</dbReference>
<feature type="region of interest" description="Disordered" evidence="1">
    <location>
        <begin position="94"/>
        <end position="125"/>
    </location>
</feature>
<keyword evidence="3" id="KW-1185">Reference proteome</keyword>
<evidence type="ECO:0000313" key="2">
    <source>
        <dbReference type="EMBL" id="MQM02058.1"/>
    </source>
</evidence>
<dbReference type="Proteomes" id="UP000652761">
    <property type="component" value="Unassembled WGS sequence"/>
</dbReference>
<evidence type="ECO:0000256" key="1">
    <source>
        <dbReference type="SAM" id="MobiDB-lite"/>
    </source>
</evidence>
<proteinExistence type="predicted"/>
<gene>
    <name evidence="2" type="ORF">Taro_034819</name>
</gene>
<name>A0A843W4Z9_COLES</name>
<evidence type="ECO:0000313" key="3">
    <source>
        <dbReference type="Proteomes" id="UP000652761"/>
    </source>
</evidence>